<dbReference type="EMBL" id="PFED01000067">
    <property type="protein sequence ID" value="PJE63050.1"/>
    <property type="molecule type" value="Genomic_DNA"/>
</dbReference>
<evidence type="ECO:0000256" key="8">
    <source>
        <dbReference type="ARBA" id="ARBA00023136"/>
    </source>
</evidence>
<keyword evidence="5 9" id="KW-0653">Protein transport</keyword>
<comment type="caution">
    <text evidence="9">Lacks conserved residue(s) required for the propagation of feature annotation.</text>
</comment>
<dbReference type="PRINTS" id="PR00702">
    <property type="entry name" value="ACRIFLAVINRP"/>
</dbReference>
<keyword evidence="3 9" id="KW-1003">Cell membrane</keyword>
<evidence type="ECO:0000256" key="2">
    <source>
        <dbReference type="ARBA" id="ARBA00022448"/>
    </source>
</evidence>
<feature type="transmembrane region" description="Helical" evidence="9">
    <location>
        <begin position="390"/>
        <end position="408"/>
    </location>
</feature>
<dbReference type="InterPro" id="IPR055344">
    <property type="entry name" value="SecD_SecF_C_bact"/>
</dbReference>
<feature type="domain" description="Protein export membrane protein SecD/SecF C-terminal" evidence="10">
    <location>
        <begin position="267"/>
        <end position="441"/>
    </location>
</feature>
<keyword evidence="7 9" id="KW-0811">Translocation</keyword>
<feature type="transmembrane region" description="Helical" evidence="9">
    <location>
        <begin position="337"/>
        <end position="355"/>
    </location>
</feature>
<dbReference type="InterPro" id="IPR054384">
    <property type="entry name" value="SecDF_P1_head"/>
</dbReference>
<evidence type="ECO:0000256" key="9">
    <source>
        <dbReference type="HAMAP-Rule" id="MF_01463"/>
    </source>
</evidence>
<dbReference type="PANTHER" id="PTHR30081">
    <property type="entry name" value="PROTEIN-EXPORT MEMBRANE PROTEIN SEC"/>
    <property type="match status" value="1"/>
</dbReference>
<dbReference type="Pfam" id="PF22599">
    <property type="entry name" value="SecDF_P1_head"/>
    <property type="match status" value="1"/>
</dbReference>
<dbReference type="InterPro" id="IPR022813">
    <property type="entry name" value="SecD/SecF_arch_bac"/>
</dbReference>
<comment type="similarity">
    <text evidence="9">Belongs to the SecD/SecF family. SecD subfamily.</text>
</comment>
<feature type="transmembrane region" description="Helical" evidence="9">
    <location>
        <begin position="308"/>
        <end position="331"/>
    </location>
</feature>
<protein>
    <recommendedName>
        <fullName evidence="9">Protein translocase subunit SecD</fullName>
    </recommendedName>
</protein>
<evidence type="ECO:0000313" key="14">
    <source>
        <dbReference type="Proteomes" id="UP000229554"/>
    </source>
</evidence>
<feature type="domain" description="SecDF P1 head subdomain" evidence="12">
    <location>
        <begin position="167"/>
        <end position="262"/>
    </location>
</feature>
<dbReference type="AlphaFoldDB" id="A0A2M8KT47"/>
<proteinExistence type="inferred from homology"/>
<evidence type="ECO:0000313" key="13">
    <source>
        <dbReference type="EMBL" id="PJE63050.1"/>
    </source>
</evidence>
<evidence type="ECO:0000256" key="3">
    <source>
        <dbReference type="ARBA" id="ARBA00022475"/>
    </source>
</evidence>
<dbReference type="GO" id="GO:0065002">
    <property type="term" value="P:intracellular protein transmembrane transport"/>
    <property type="evidence" value="ECO:0007669"/>
    <property type="project" value="UniProtKB-UniRule"/>
</dbReference>
<dbReference type="NCBIfam" id="TIGR00916">
    <property type="entry name" value="2A0604s01"/>
    <property type="match status" value="1"/>
</dbReference>
<evidence type="ECO:0000256" key="1">
    <source>
        <dbReference type="ARBA" id="ARBA00004651"/>
    </source>
</evidence>
<dbReference type="Pfam" id="PF21760">
    <property type="entry name" value="SecD_1st"/>
    <property type="match status" value="1"/>
</dbReference>
<evidence type="ECO:0000256" key="6">
    <source>
        <dbReference type="ARBA" id="ARBA00022989"/>
    </source>
</evidence>
<feature type="transmembrane region" description="Helical" evidence="9">
    <location>
        <begin position="285"/>
        <end position="303"/>
    </location>
</feature>
<evidence type="ECO:0000256" key="7">
    <source>
        <dbReference type="ARBA" id="ARBA00023010"/>
    </source>
</evidence>
<reference evidence="14" key="1">
    <citation type="submission" date="2017-09" db="EMBL/GenBank/DDBJ databases">
        <title>Depth-based differentiation of microbial function through sediment-hosted aquifers and enrichment of novel symbionts in the deep terrestrial subsurface.</title>
        <authorList>
            <person name="Probst A.J."/>
            <person name="Ladd B."/>
            <person name="Jarett J.K."/>
            <person name="Geller-Mcgrath D.E."/>
            <person name="Sieber C.M.K."/>
            <person name="Emerson J.B."/>
            <person name="Anantharaman K."/>
            <person name="Thomas B.C."/>
            <person name="Malmstrom R."/>
            <person name="Stieglmeier M."/>
            <person name="Klingl A."/>
            <person name="Woyke T."/>
            <person name="Ryan C.M."/>
            <person name="Banfield J.F."/>
        </authorList>
    </citation>
    <scope>NUCLEOTIDE SEQUENCE [LARGE SCALE GENOMIC DNA]</scope>
</reference>
<evidence type="ECO:0000259" key="10">
    <source>
        <dbReference type="Pfam" id="PF02355"/>
    </source>
</evidence>
<feature type="domain" description="Protein translocase subunit SecDF P1" evidence="11">
    <location>
        <begin position="88"/>
        <end position="146"/>
    </location>
</feature>
<evidence type="ECO:0000256" key="4">
    <source>
        <dbReference type="ARBA" id="ARBA00022692"/>
    </source>
</evidence>
<accession>A0A2M8KT47</accession>
<dbReference type="PANTHER" id="PTHR30081:SF1">
    <property type="entry name" value="PROTEIN TRANSLOCASE SUBUNIT SECD"/>
    <property type="match status" value="1"/>
</dbReference>
<feature type="transmembrane region" description="Helical" evidence="9">
    <location>
        <begin position="414"/>
        <end position="434"/>
    </location>
</feature>
<dbReference type="HAMAP" id="MF_01463_B">
    <property type="entry name" value="SecD_B"/>
    <property type="match status" value="1"/>
</dbReference>
<evidence type="ECO:0000256" key="5">
    <source>
        <dbReference type="ARBA" id="ARBA00022927"/>
    </source>
</evidence>
<dbReference type="InterPro" id="IPR048631">
    <property type="entry name" value="SecD_1st"/>
</dbReference>
<dbReference type="NCBIfam" id="TIGR01129">
    <property type="entry name" value="secD"/>
    <property type="match status" value="1"/>
</dbReference>
<dbReference type="Proteomes" id="UP000229554">
    <property type="component" value="Unassembled WGS sequence"/>
</dbReference>
<organism evidence="13 14">
    <name type="scientific">Candidatus Roizmanbacteria bacterium CG10_big_fil_rev_8_21_14_0_10_39_6</name>
    <dbReference type="NCBI Taxonomy" id="1974853"/>
    <lineage>
        <taxon>Bacteria</taxon>
        <taxon>Candidatus Roizmaniibacteriota</taxon>
    </lineage>
</organism>
<comment type="function">
    <text evidence="9">Part of the Sec protein translocase complex. Interacts with the SecYEG preprotein conducting channel. SecDF uses the proton motive force (PMF) to complete protein translocation after the ATP-dependent function of SecA.</text>
</comment>
<keyword evidence="2 9" id="KW-0813">Transport</keyword>
<dbReference type="Gene3D" id="3.30.1360.200">
    <property type="match status" value="1"/>
</dbReference>
<keyword evidence="6 9" id="KW-1133">Transmembrane helix</keyword>
<keyword evidence="8 9" id="KW-0472">Membrane</keyword>
<dbReference type="Pfam" id="PF02355">
    <property type="entry name" value="SecD_SecF_C"/>
    <property type="match status" value="1"/>
</dbReference>
<dbReference type="InterPro" id="IPR005791">
    <property type="entry name" value="SecD"/>
</dbReference>
<sequence length="447" mass="48777">MKKNTLSTIILVSLFFLWFSLPPFSVRIPPMNKSTTIKPKTIRVPFLKKEINVSLPIRLGLDLQGGSRLVFLLDTANINKENIPDAVSAARDIIERRINFFGVNEPQLSLLKGGNVYKIAVELPGVKDPTKTAKTIGQTAQLGFSTYKEEVVKQGTQSATIPTFLPTKLTGAYLKKASLVFDQKSGSPQVGIQFNKEGARLFAEITKNNKKKPLAIFLDNQLLTAPVVQDEIKDGNAVISGSFKVEEAKTLVNQLNAGALPVPVRLLEQKTIEPTLGKENVQKSLIAGVVGLLSVVVFMLVLYGKNGILATISLFLYALYSVFIFQISGIVMTLSGVAGFLLSIGMAVDSNILIYERIKEEKIRTKDVALATKLGFNNALKAIKQANTNTLLIAGVLFNPFNLSFLPISGSVRGFSLTLAIGVVLSLLTGVFVVKNILWHVYKIDKE</sequence>
<comment type="caution">
    <text evidence="13">The sequence shown here is derived from an EMBL/GenBank/DDBJ whole genome shotgun (WGS) entry which is preliminary data.</text>
</comment>
<name>A0A2M8KT47_9BACT</name>
<dbReference type="GO" id="GO:0005886">
    <property type="term" value="C:plasma membrane"/>
    <property type="evidence" value="ECO:0007669"/>
    <property type="project" value="UniProtKB-SubCell"/>
</dbReference>
<dbReference type="GO" id="GO:0043952">
    <property type="term" value="P:protein transport by the Sec complex"/>
    <property type="evidence" value="ECO:0007669"/>
    <property type="project" value="UniProtKB-UniRule"/>
</dbReference>
<comment type="subunit">
    <text evidence="9">Forms a complex with SecF. Part of the essential Sec protein translocation apparatus which comprises SecA, SecYEG and auxiliary proteins SecDF. Other proteins may also be involved.</text>
</comment>
<dbReference type="GO" id="GO:0006605">
    <property type="term" value="P:protein targeting"/>
    <property type="evidence" value="ECO:0007669"/>
    <property type="project" value="UniProtKB-UniRule"/>
</dbReference>
<dbReference type="GO" id="GO:0015450">
    <property type="term" value="F:protein-transporting ATPase activity"/>
    <property type="evidence" value="ECO:0007669"/>
    <property type="project" value="InterPro"/>
</dbReference>
<dbReference type="Gene3D" id="3.30.70.3400">
    <property type="match status" value="1"/>
</dbReference>
<dbReference type="SUPFAM" id="SSF82866">
    <property type="entry name" value="Multidrug efflux transporter AcrB transmembrane domain"/>
    <property type="match status" value="1"/>
</dbReference>
<evidence type="ECO:0000259" key="12">
    <source>
        <dbReference type="Pfam" id="PF22599"/>
    </source>
</evidence>
<dbReference type="InterPro" id="IPR001036">
    <property type="entry name" value="Acrflvin-R"/>
</dbReference>
<comment type="subcellular location">
    <subcellularLocation>
        <location evidence="1 9">Cell membrane</location>
        <topology evidence="1 9">Multi-pass membrane protein</topology>
    </subcellularLocation>
</comment>
<dbReference type="InterPro" id="IPR048634">
    <property type="entry name" value="SecD_SecF_C"/>
</dbReference>
<gene>
    <name evidence="9 13" type="primary">secD</name>
    <name evidence="13" type="ORF">COU88_01630</name>
</gene>
<evidence type="ECO:0000259" key="11">
    <source>
        <dbReference type="Pfam" id="PF21760"/>
    </source>
</evidence>
<keyword evidence="4 9" id="KW-0812">Transmembrane</keyword>